<sequence>MKAMRTFGEYLSDYKMQHMNHSVNTMFLATAFLKFLKKSNGIPQDLADRIEVTLPVAALFHDIGKSLIPNYILEANGEDFTDNERRLINEHTANSYILCRNLFSMKNIEQGYFKKDKELIDRILDGVKYHHTPYKDNPPFEAQIIALADSFLAITEGRRYSALARYIDAGAIVKRMKHSSNGRDALKEGLYNPELFERFLDFLRINSESVTLTKRSSFRFCVRENRNIALEIYNFDEIETLHRGTLLGRDFPLRDISFYGMKIADSEDRLADDIENQERFHTDERFKFAYVVEVNKEDSGLEDVPFKVFMYAQLIRHQPEDAAYAFSMIPIDPSVWFLFLAKAWIDRSLELEEIRVK</sequence>
<dbReference type="PANTHER" id="PTHR43155">
    <property type="entry name" value="CYCLIC DI-GMP PHOSPHODIESTERASE PA4108-RELATED"/>
    <property type="match status" value="1"/>
</dbReference>
<dbReference type="AlphaFoldDB" id="A0A9D5QD88"/>
<dbReference type="InterPro" id="IPR003607">
    <property type="entry name" value="HD/PDEase_dom"/>
</dbReference>
<name>A0A9D5QD88_UNCW3</name>
<dbReference type="SUPFAM" id="SSF109604">
    <property type="entry name" value="HD-domain/PDEase-like"/>
    <property type="match status" value="1"/>
</dbReference>
<dbReference type="Pfam" id="PF13487">
    <property type="entry name" value="HD_5"/>
    <property type="match status" value="1"/>
</dbReference>
<protein>
    <submittedName>
        <fullName evidence="2">HD domain-containing protein</fullName>
    </submittedName>
</protein>
<dbReference type="CDD" id="cd00077">
    <property type="entry name" value="HDc"/>
    <property type="match status" value="1"/>
</dbReference>
<evidence type="ECO:0000313" key="3">
    <source>
        <dbReference type="Proteomes" id="UP000630660"/>
    </source>
</evidence>
<dbReference type="EMBL" id="WJKJ01000036">
    <property type="protein sequence ID" value="MBD3363825.1"/>
    <property type="molecule type" value="Genomic_DNA"/>
</dbReference>
<gene>
    <name evidence="2" type="ORF">GF359_01270</name>
</gene>
<evidence type="ECO:0000313" key="2">
    <source>
        <dbReference type="EMBL" id="MBD3363825.1"/>
    </source>
</evidence>
<dbReference type="Gene3D" id="1.10.3210.10">
    <property type="entry name" value="Hypothetical protein af1432"/>
    <property type="match status" value="1"/>
</dbReference>
<reference evidence="2" key="1">
    <citation type="submission" date="2019-11" db="EMBL/GenBank/DDBJ databases">
        <title>Microbial mats filling the niche in hypersaline microbial mats.</title>
        <authorList>
            <person name="Wong H.L."/>
            <person name="Macleod F.I."/>
            <person name="White R.A. III"/>
            <person name="Burns B.P."/>
        </authorList>
    </citation>
    <scope>NUCLEOTIDE SEQUENCE</scope>
    <source>
        <strain evidence="2">Bin_327</strain>
    </source>
</reference>
<accession>A0A9D5QD88</accession>
<evidence type="ECO:0000259" key="1">
    <source>
        <dbReference type="SMART" id="SM00471"/>
    </source>
</evidence>
<dbReference type="SMART" id="SM00471">
    <property type="entry name" value="HDc"/>
    <property type="match status" value="1"/>
</dbReference>
<feature type="domain" description="HD/PDEase" evidence="1">
    <location>
        <begin position="14"/>
        <end position="163"/>
    </location>
</feature>
<dbReference type="PANTHER" id="PTHR43155:SF2">
    <property type="entry name" value="CYCLIC DI-GMP PHOSPHODIESTERASE PA4108"/>
    <property type="match status" value="1"/>
</dbReference>
<comment type="caution">
    <text evidence="2">The sequence shown here is derived from an EMBL/GenBank/DDBJ whole genome shotgun (WGS) entry which is preliminary data.</text>
</comment>
<proteinExistence type="predicted"/>
<dbReference type="Proteomes" id="UP000630660">
    <property type="component" value="Unassembled WGS sequence"/>
</dbReference>
<organism evidence="2 3">
    <name type="scientific">candidate division WOR-3 bacterium</name>
    <dbReference type="NCBI Taxonomy" id="2052148"/>
    <lineage>
        <taxon>Bacteria</taxon>
        <taxon>Bacteria division WOR-3</taxon>
    </lineage>
</organism>